<organism evidence="1">
    <name type="scientific">uncultured prokaryote</name>
    <dbReference type="NCBI Taxonomy" id="198431"/>
    <lineage>
        <taxon>unclassified sequences</taxon>
        <taxon>environmental samples</taxon>
    </lineage>
</organism>
<dbReference type="AlphaFoldDB" id="A0A0H5Q3C6"/>
<sequence length="77" mass="8268">MEVIKLALQKLVCNIEDSLMEQVDGYASSLHITRTAAVAVLLSTALQAQRSMNTLDELMKAYKAEQAAKEGKEGAGA</sequence>
<evidence type="ECO:0008006" key="2">
    <source>
        <dbReference type="Google" id="ProtNLM"/>
    </source>
</evidence>
<name>A0A0H5Q3C6_9ZZZZ</name>
<protein>
    <recommendedName>
        <fullName evidence="2">Ribbon-helix-helix protein CopG domain-containing protein</fullName>
    </recommendedName>
</protein>
<accession>A0A0H5Q3C6</accession>
<dbReference type="EMBL" id="LN853420">
    <property type="protein sequence ID" value="CRY95900.1"/>
    <property type="molecule type" value="Genomic_DNA"/>
</dbReference>
<reference evidence="1" key="1">
    <citation type="submission" date="2015-06" db="EMBL/GenBank/DDBJ databases">
        <authorList>
            <person name="Joergensen T."/>
        </authorList>
    </citation>
    <scope>NUCLEOTIDE SEQUENCE</scope>
    <source>
        <strain evidence="1">RGFK0813</strain>
    </source>
</reference>
<reference evidence="1" key="2">
    <citation type="submission" date="2015-07" db="EMBL/GenBank/DDBJ databases">
        <title>Plasmids, circular viruses and viroids from rat gut.</title>
        <authorList>
            <person name="Jorgensen T.J."/>
            <person name="Hansen M.A."/>
            <person name="Xu Z."/>
            <person name="Tabak M.A."/>
            <person name="Sorensen S.J."/>
            <person name="Hansen L.H."/>
        </authorList>
    </citation>
    <scope>NUCLEOTIDE SEQUENCE</scope>
    <source>
        <strain evidence="1">RGFK0813</strain>
    </source>
</reference>
<evidence type="ECO:0000313" key="1">
    <source>
        <dbReference type="EMBL" id="CRY95900.1"/>
    </source>
</evidence>
<proteinExistence type="predicted"/>